<dbReference type="PROSITE" id="PS50123">
    <property type="entry name" value="CHER"/>
    <property type="match status" value="1"/>
</dbReference>
<keyword evidence="3 5" id="KW-0808">Transferase</keyword>
<sequence>MTLPTMSLAIQDYQAFADFLQRQCGIVLGDNKQYLVRSRLGPLMAAHHATMTDLIREAMRPESSALKTQVIEAMTTNETFWFRDGYPFDLLQGEVLPELAQPNRRLRIWSAACSTGQEPYSLAMSLLEYRRKNPGRLVQGGEILATDLSTKVLEQAQRGEYDALAMARGLSDTRKQQFFECLGSGRMKVKPEVRQSVMFRQQNLLDSYLLLGRFDVIFCRNVLIYFSPESKQKILRQFAAALNPGGYLFLGASESIANLSEDFDMCRYPAGILYRKR</sequence>
<evidence type="ECO:0000313" key="9">
    <source>
        <dbReference type="Proteomes" id="UP000006683"/>
    </source>
</evidence>
<evidence type="ECO:0000256" key="2">
    <source>
        <dbReference type="ARBA" id="ARBA00022603"/>
    </source>
</evidence>
<dbReference type="SUPFAM" id="SSF47757">
    <property type="entry name" value="Chemotaxis receptor methyltransferase CheR, N-terminal domain"/>
    <property type="match status" value="1"/>
</dbReference>
<dbReference type="PANTHER" id="PTHR24422:SF21">
    <property type="entry name" value="CHEMOTAXIS PROTEIN METHYLTRANSFERASE 1"/>
    <property type="match status" value="1"/>
</dbReference>
<comment type="function">
    <text evidence="5">Methylation of the membrane-bound methyl-accepting chemotaxis proteins (MCP) to form gamma-glutamyl methyl ester residues in MCP.</text>
</comment>
<dbReference type="InterPro" id="IPR036804">
    <property type="entry name" value="CheR_N_sf"/>
</dbReference>
<dbReference type="InterPro" id="IPR000780">
    <property type="entry name" value="CheR_MeTrfase"/>
</dbReference>
<dbReference type="CDD" id="cd02440">
    <property type="entry name" value="AdoMet_MTases"/>
    <property type="match status" value="1"/>
</dbReference>
<dbReference type="GO" id="GO:0008983">
    <property type="term" value="F:protein-glutamate O-methyltransferase activity"/>
    <property type="evidence" value="ECO:0007669"/>
    <property type="project" value="UniProtKB-EC"/>
</dbReference>
<dbReference type="InterPro" id="IPR029063">
    <property type="entry name" value="SAM-dependent_MTases_sf"/>
</dbReference>
<comment type="catalytic activity">
    <reaction evidence="1 5">
        <text>L-glutamyl-[protein] + S-adenosyl-L-methionine = [protein]-L-glutamate 5-O-methyl ester + S-adenosyl-L-homocysteine</text>
        <dbReference type="Rhea" id="RHEA:24452"/>
        <dbReference type="Rhea" id="RHEA-COMP:10208"/>
        <dbReference type="Rhea" id="RHEA-COMP:10311"/>
        <dbReference type="ChEBI" id="CHEBI:29973"/>
        <dbReference type="ChEBI" id="CHEBI:57856"/>
        <dbReference type="ChEBI" id="CHEBI:59789"/>
        <dbReference type="ChEBI" id="CHEBI:82795"/>
        <dbReference type="EC" id="2.1.1.80"/>
    </reaction>
</comment>
<dbReference type="GeneID" id="67182896"/>
<dbReference type="Proteomes" id="UP000006683">
    <property type="component" value="Chromosome"/>
</dbReference>
<dbReference type="RefSeq" id="WP_013346174.1">
    <property type="nucleotide sequence ID" value="NC_014541.1"/>
</dbReference>
<proteinExistence type="predicted"/>
<evidence type="ECO:0000256" key="6">
    <source>
        <dbReference type="PIRSR" id="PIRSR000410-1"/>
    </source>
</evidence>
<feature type="binding site" evidence="6">
    <location>
        <position position="77"/>
    </location>
    <ligand>
        <name>S-adenosyl-L-methionine</name>
        <dbReference type="ChEBI" id="CHEBI:59789"/>
    </ligand>
</feature>
<dbReference type="PIRSF" id="PIRSF000410">
    <property type="entry name" value="CheR"/>
    <property type="match status" value="1"/>
</dbReference>
<dbReference type="STRING" id="550540.Fbal_2666"/>
<protein>
    <recommendedName>
        <fullName evidence="5">Chemotaxis protein methyltransferase</fullName>
        <ecNumber evidence="5">2.1.1.80</ecNumber>
    </recommendedName>
</protein>
<feature type="binding site" evidence="6">
    <location>
        <position position="83"/>
    </location>
    <ligand>
        <name>S-adenosyl-L-methionine</name>
        <dbReference type="ChEBI" id="CHEBI:59789"/>
    </ligand>
</feature>
<dbReference type="Gene3D" id="1.10.155.10">
    <property type="entry name" value="Chemotaxis receptor methyltransferase CheR, N-terminal domain"/>
    <property type="match status" value="1"/>
</dbReference>
<evidence type="ECO:0000256" key="1">
    <source>
        <dbReference type="ARBA" id="ARBA00001541"/>
    </source>
</evidence>
<dbReference type="PRINTS" id="PR00996">
    <property type="entry name" value="CHERMTFRASE"/>
</dbReference>
<dbReference type="Pfam" id="PF01739">
    <property type="entry name" value="CheR"/>
    <property type="match status" value="1"/>
</dbReference>
<feature type="binding site" evidence="6">
    <location>
        <position position="147"/>
    </location>
    <ligand>
        <name>S-adenosyl-L-methionine</name>
        <dbReference type="ChEBI" id="CHEBI:59789"/>
    </ligand>
</feature>
<name>E1SQU3_FERBD</name>
<feature type="domain" description="CheR-type methyltransferase" evidence="7">
    <location>
        <begin position="1"/>
        <end position="277"/>
    </location>
</feature>
<dbReference type="Gene3D" id="3.40.50.150">
    <property type="entry name" value="Vaccinia Virus protein VP39"/>
    <property type="match status" value="1"/>
</dbReference>
<gene>
    <name evidence="8" type="ordered locus">Fbal_2666</name>
</gene>
<dbReference type="InterPro" id="IPR022642">
    <property type="entry name" value="CheR_C"/>
</dbReference>
<dbReference type="SUPFAM" id="SSF53335">
    <property type="entry name" value="S-adenosyl-L-methionine-dependent methyltransferases"/>
    <property type="match status" value="1"/>
</dbReference>
<organism evidence="8 9">
    <name type="scientific">Ferrimonas balearica (strain DSM 9799 / CCM 4581 / KCTC 23876 / PAT)</name>
    <dbReference type="NCBI Taxonomy" id="550540"/>
    <lineage>
        <taxon>Bacteria</taxon>
        <taxon>Pseudomonadati</taxon>
        <taxon>Pseudomonadota</taxon>
        <taxon>Gammaproteobacteria</taxon>
        <taxon>Alteromonadales</taxon>
        <taxon>Ferrimonadaceae</taxon>
        <taxon>Ferrimonas</taxon>
    </lineage>
</organism>
<dbReference type="EMBL" id="CP002209">
    <property type="protein sequence ID" value="ADN76868.1"/>
    <property type="molecule type" value="Genomic_DNA"/>
</dbReference>
<dbReference type="OrthoDB" id="9816309at2"/>
<feature type="binding site" evidence="6">
    <location>
        <position position="118"/>
    </location>
    <ligand>
        <name>S-adenosyl-L-methionine</name>
        <dbReference type="ChEBI" id="CHEBI:59789"/>
    </ligand>
</feature>
<dbReference type="AlphaFoldDB" id="E1SQU3"/>
<dbReference type="InterPro" id="IPR026024">
    <property type="entry name" value="Chemotaxis_MeTrfase_CheR"/>
</dbReference>
<dbReference type="PANTHER" id="PTHR24422">
    <property type="entry name" value="CHEMOTAXIS PROTEIN METHYLTRANSFERASE"/>
    <property type="match status" value="1"/>
</dbReference>
<keyword evidence="9" id="KW-1185">Reference proteome</keyword>
<dbReference type="InterPro" id="IPR022641">
    <property type="entry name" value="CheR_N"/>
</dbReference>
<evidence type="ECO:0000256" key="5">
    <source>
        <dbReference type="PIRNR" id="PIRNR000410"/>
    </source>
</evidence>
<dbReference type="GO" id="GO:0032259">
    <property type="term" value="P:methylation"/>
    <property type="evidence" value="ECO:0007669"/>
    <property type="project" value="UniProtKB-KW"/>
</dbReference>
<dbReference type="KEGG" id="fbl:Fbal_2666"/>
<dbReference type="eggNOG" id="COG1352">
    <property type="taxonomic scope" value="Bacteria"/>
</dbReference>
<evidence type="ECO:0000256" key="4">
    <source>
        <dbReference type="ARBA" id="ARBA00022691"/>
    </source>
</evidence>
<dbReference type="HOGENOM" id="CLU_025854_0_2_6"/>
<accession>E1SQU3</accession>
<evidence type="ECO:0000259" key="7">
    <source>
        <dbReference type="PROSITE" id="PS50123"/>
    </source>
</evidence>
<keyword evidence="2 5" id="KW-0489">Methyltransferase</keyword>
<dbReference type="EC" id="2.1.1.80" evidence="5"/>
<evidence type="ECO:0000256" key="3">
    <source>
        <dbReference type="ARBA" id="ARBA00022679"/>
    </source>
</evidence>
<reference evidence="8 9" key="1">
    <citation type="journal article" date="2010" name="Stand. Genomic Sci.">
        <title>Complete genome sequence of Ferrimonas balearica type strain (PAT).</title>
        <authorList>
            <person name="Nolan M."/>
            <person name="Sikorski J."/>
            <person name="Davenport K."/>
            <person name="Lucas S."/>
            <person name="Glavina Del Rio T."/>
            <person name="Tice H."/>
            <person name="Cheng J."/>
            <person name="Goodwin L."/>
            <person name="Pitluck S."/>
            <person name="Liolios K."/>
            <person name="Ivanova N."/>
            <person name="Mavromatis K."/>
            <person name="Ovchinnikova G."/>
            <person name="Pati A."/>
            <person name="Chen A."/>
            <person name="Palaniappan K."/>
            <person name="Land M."/>
            <person name="Hauser L."/>
            <person name="Chang Y."/>
            <person name="Jeffries C."/>
            <person name="Tapia R."/>
            <person name="Brettin T."/>
            <person name="Detter J."/>
            <person name="Han C."/>
            <person name="Yasawong M."/>
            <person name="Rohde M."/>
            <person name="Tindall B."/>
            <person name="Goker M."/>
            <person name="Woyke T."/>
            <person name="Bristow J."/>
            <person name="Eisen J."/>
            <person name="Markowitz V."/>
            <person name="Hugenholtz P."/>
            <person name="Kyrpides N."/>
            <person name="Klenk H."/>
            <person name="Lapidus A."/>
        </authorList>
    </citation>
    <scope>NUCLEOTIDE SEQUENCE [LARGE SCALE GENOMIC DNA]</scope>
    <source>
        <strain evidence="9">DSM 9799 / CCM 4581 / KCTC 23876 / PAT</strain>
    </source>
</reference>
<feature type="binding site" evidence="6">
    <location>
        <begin position="220"/>
        <end position="221"/>
    </location>
    <ligand>
        <name>S-adenosyl-L-methionine</name>
        <dbReference type="ChEBI" id="CHEBI:59789"/>
    </ligand>
</feature>
<dbReference type="InterPro" id="IPR050903">
    <property type="entry name" value="Bact_Chemotaxis_MeTrfase"/>
</dbReference>
<dbReference type="SMART" id="SM00138">
    <property type="entry name" value="MeTrc"/>
    <property type="match status" value="1"/>
</dbReference>
<feature type="binding site" evidence="6">
    <location>
        <position position="79"/>
    </location>
    <ligand>
        <name>S-adenosyl-L-methionine</name>
        <dbReference type="ChEBI" id="CHEBI:59789"/>
    </ligand>
</feature>
<feature type="binding site" evidence="6">
    <location>
        <begin position="203"/>
        <end position="204"/>
    </location>
    <ligand>
        <name>S-adenosyl-L-methionine</name>
        <dbReference type="ChEBI" id="CHEBI:59789"/>
    </ligand>
</feature>
<evidence type="ECO:0000313" key="8">
    <source>
        <dbReference type="EMBL" id="ADN76868.1"/>
    </source>
</evidence>
<dbReference type="Pfam" id="PF03705">
    <property type="entry name" value="CheR_N"/>
    <property type="match status" value="1"/>
</dbReference>
<keyword evidence="4 5" id="KW-0949">S-adenosyl-L-methionine</keyword>